<keyword evidence="2" id="KW-1185">Reference proteome</keyword>
<dbReference type="EMBL" id="BMNG01000010">
    <property type="protein sequence ID" value="GGO48835.1"/>
    <property type="molecule type" value="Genomic_DNA"/>
</dbReference>
<dbReference type="Proteomes" id="UP000656881">
    <property type="component" value="Unassembled WGS sequence"/>
</dbReference>
<evidence type="ECO:0000313" key="1">
    <source>
        <dbReference type="EMBL" id="GGO48835.1"/>
    </source>
</evidence>
<comment type="caution">
    <text evidence="1">The sequence shown here is derived from an EMBL/GenBank/DDBJ whole genome shotgun (WGS) entry which is preliminary data.</text>
</comment>
<protein>
    <submittedName>
        <fullName evidence="1">Uncharacterized protein</fullName>
    </submittedName>
</protein>
<gene>
    <name evidence="1" type="ORF">GCM10012286_45370</name>
</gene>
<dbReference type="RefSeq" id="WP_164316995.1">
    <property type="nucleotide sequence ID" value="NZ_BMNG01000010.1"/>
</dbReference>
<reference evidence="2" key="1">
    <citation type="journal article" date="2019" name="Int. J. Syst. Evol. Microbiol.">
        <title>The Global Catalogue of Microorganisms (GCM) 10K type strain sequencing project: providing services to taxonomists for standard genome sequencing and annotation.</title>
        <authorList>
            <consortium name="The Broad Institute Genomics Platform"/>
            <consortium name="The Broad Institute Genome Sequencing Center for Infectious Disease"/>
            <person name="Wu L."/>
            <person name="Ma J."/>
        </authorList>
    </citation>
    <scope>NUCLEOTIDE SEQUENCE [LARGE SCALE GENOMIC DNA]</scope>
    <source>
        <strain evidence="2">CGMCC 4.7349</strain>
    </source>
</reference>
<evidence type="ECO:0000313" key="2">
    <source>
        <dbReference type="Proteomes" id="UP000656881"/>
    </source>
</evidence>
<name>A0ABQ2MAH5_9ACTN</name>
<sequence>MLAQHTPLLVTPTDATALGTAMVEPEAVLSDAPTYAPEATGALLLGLLISPKEPKEPKGK</sequence>
<organism evidence="1 2">
    <name type="scientific">Streptomyces lasiicapitis</name>
    <dbReference type="NCBI Taxonomy" id="1923961"/>
    <lineage>
        <taxon>Bacteria</taxon>
        <taxon>Bacillati</taxon>
        <taxon>Actinomycetota</taxon>
        <taxon>Actinomycetes</taxon>
        <taxon>Kitasatosporales</taxon>
        <taxon>Streptomycetaceae</taxon>
        <taxon>Streptomyces</taxon>
    </lineage>
</organism>
<accession>A0ABQ2MAH5</accession>
<proteinExistence type="predicted"/>